<protein>
    <submittedName>
        <fullName evidence="2">Uncharacterized protein</fullName>
    </submittedName>
</protein>
<proteinExistence type="predicted"/>
<keyword evidence="1" id="KW-0472">Membrane</keyword>
<keyword evidence="1" id="KW-0812">Transmembrane</keyword>
<dbReference type="AlphaFoldDB" id="A0A8T2JN73"/>
<dbReference type="EMBL" id="JAACNH010000004">
    <property type="protein sequence ID" value="KAG8444877.1"/>
    <property type="molecule type" value="Genomic_DNA"/>
</dbReference>
<name>A0A8T2JN73_9PIPI</name>
<dbReference type="Proteomes" id="UP000812440">
    <property type="component" value="Chromosome 5"/>
</dbReference>
<evidence type="ECO:0000313" key="3">
    <source>
        <dbReference type="Proteomes" id="UP000812440"/>
    </source>
</evidence>
<reference evidence="2" key="1">
    <citation type="thesis" date="2020" institute="ProQuest LLC" country="789 East Eisenhower Parkway, Ann Arbor, MI, USA">
        <title>Comparative Genomics and Chromosome Evolution.</title>
        <authorList>
            <person name="Mudd A.B."/>
        </authorList>
    </citation>
    <scope>NUCLEOTIDE SEQUENCE</scope>
    <source>
        <strain evidence="2">Female2</strain>
        <tissue evidence="2">Blood</tissue>
    </source>
</reference>
<feature type="transmembrane region" description="Helical" evidence="1">
    <location>
        <begin position="28"/>
        <end position="52"/>
    </location>
</feature>
<keyword evidence="3" id="KW-1185">Reference proteome</keyword>
<comment type="caution">
    <text evidence="2">The sequence shown here is derived from an EMBL/GenBank/DDBJ whole genome shotgun (WGS) entry which is preliminary data.</text>
</comment>
<accession>A0A8T2JN73</accession>
<evidence type="ECO:0000313" key="2">
    <source>
        <dbReference type="EMBL" id="KAG8444877.1"/>
    </source>
</evidence>
<sequence>MLIGSLAYGLLGLLHVRLFMCQMSVIFFSVFFSVCFVYFPFLFLPLFFPFFLSTLTRISSADPGVQNFPSCVVSTRGMDL</sequence>
<evidence type="ECO:0000256" key="1">
    <source>
        <dbReference type="SAM" id="Phobius"/>
    </source>
</evidence>
<organism evidence="2 3">
    <name type="scientific">Hymenochirus boettgeri</name>
    <name type="common">Congo dwarf clawed frog</name>
    <dbReference type="NCBI Taxonomy" id="247094"/>
    <lineage>
        <taxon>Eukaryota</taxon>
        <taxon>Metazoa</taxon>
        <taxon>Chordata</taxon>
        <taxon>Craniata</taxon>
        <taxon>Vertebrata</taxon>
        <taxon>Euteleostomi</taxon>
        <taxon>Amphibia</taxon>
        <taxon>Batrachia</taxon>
        <taxon>Anura</taxon>
        <taxon>Pipoidea</taxon>
        <taxon>Pipidae</taxon>
        <taxon>Pipinae</taxon>
        <taxon>Hymenochirus</taxon>
    </lineage>
</organism>
<gene>
    <name evidence="2" type="ORF">GDO86_009871</name>
</gene>
<keyword evidence="1" id="KW-1133">Transmembrane helix</keyword>